<evidence type="ECO:0000256" key="1">
    <source>
        <dbReference type="ARBA" id="ARBA00009032"/>
    </source>
</evidence>
<sequence>MGDSTHMPAGRRRTTMTGAEATAEAMRQIHPDVVAAYPITPQTDIVMRFARFVSDGVVQTEFVPVESEHSAISAVLGASAAGARAMTATSGPGFALMHEILYVVAGYRLPVVMPVANRALSGPINIHGDHSDTMGSRDAGWIQIFSENAQEAYDNLIQAVRIAEHPSVRLPVMVTQDGFIITHGMEIVETLADEEVRQFVGTYEPERSLLDVDHPMTVGALALQNSYFELKRQLAEAMAASRRIIADVGEAFGRLSGRYYGLTESYRMEDAELAILALGSTAGTAKVVVDELRARGQKVGLVKVRVFRPFPAAHLRDLLRHVRALAVLDRSDGYAGMGGPVFAEVKAALYGLPQGPVITNYVYGLGGRDITPEMIESVYADLGELARRASKEPERVVAEAALTPHYLGVREPDGALISALGALQLNGER</sequence>
<name>A0ABZ1BX82_9FIRM</name>
<dbReference type="SUPFAM" id="SSF52518">
    <property type="entry name" value="Thiamin diphosphate-binding fold (THDP-binding)"/>
    <property type="match status" value="1"/>
</dbReference>
<dbReference type="Pfam" id="PF01855">
    <property type="entry name" value="POR_N"/>
    <property type="match status" value="1"/>
</dbReference>
<dbReference type="Gene3D" id="3.40.50.920">
    <property type="match status" value="1"/>
</dbReference>
<dbReference type="PANTHER" id="PTHR32154">
    <property type="entry name" value="PYRUVATE-FLAVODOXIN OXIDOREDUCTASE-RELATED"/>
    <property type="match status" value="1"/>
</dbReference>
<dbReference type="Proteomes" id="UP001332192">
    <property type="component" value="Chromosome"/>
</dbReference>
<feature type="domain" description="Pyruvate:ferredoxin oxidoreductase core" evidence="4">
    <location>
        <begin position="271"/>
        <end position="374"/>
    </location>
</feature>
<dbReference type="RefSeq" id="WP_324716418.1">
    <property type="nucleotide sequence ID" value="NZ_CP141615.1"/>
</dbReference>
<reference evidence="5 6" key="1">
    <citation type="journal article" date="2024" name="Front. Microbiol.">
        <title>Novel thermophilic genera Geochorda gen. nov. and Carboxydochorda gen. nov. from the deep terrestrial subsurface reveal the ecophysiological diversity in the class Limnochordia.</title>
        <authorList>
            <person name="Karnachuk O.V."/>
            <person name="Lukina A.P."/>
            <person name="Avakyan M.R."/>
            <person name="Kadnikov V.V."/>
            <person name="Begmatov S."/>
            <person name="Beletsky A.V."/>
            <person name="Vlasova K.G."/>
            <person name="Novikov A.A."/>
            <person name="Shcherbakova V.A."/>
            <person name="Mardanov A.V."/>
            <person name="Ravin N.V."/>
        </authorList>
    </citation>
    <scope>NUCLEOTIDE SEQUENCE [LARGE SCALE GENOMIC DNA]</scope>
    <source>
        <strain evidence="5 6">L945</strain>
    </source>
</reference>
<evidence type="ECO:0000256" key="2">
    <source>
        <dbReference type="ARBA" id="ARBA00023002"/>
    </source>
</evidence>
<protein>
    <submittedName>
        <fullName evidence="5">Transketolase C-terminal domain-containing protein</fullName>
    </submittedName>
</protein>
<keyword evidence="6" id="KW-1185">Reference proteome</keyword>
<evidence type="ECO:0000313" key="6">
    <source>
        <dbReference type="Proteomes" id="UP001332192"/>
    </source>
</evidence>
<dbReference type="InterPro" id="IPR002880">
    <property type="entry name" value="Pyrv_Fd/Flavodoxin_OxRdtase_N"/>
</dbReference>
<feature type="domain" description="Pyruvate flavodoxin/ferredoxin oxidoreductase pyrimidine binding" evidence="3">
    <location>
        <begin position="24"/>
        <end position="248"/>
    </location>
</feature>
<evidence type="ECO:0000259" key="3">
    <source>
        <dbReference type="Pfam" id="PF01855"/>
    </source>
</evidence>
<accession>A0ABZ1BX82</accession>
<evidence type="ECO:0000313" key="5">
    <source>
        <dbReference type="EMBL" id="WRP17146.1"/>
    </source>
</evidence>
<proteinExistence type="inferred from homology"/>
<dbReference type="Gene3D" id="3.40.50.970">
    <property type="match status" value="1"/>
</dbReference>
<dbReference type="PANTHER" id="PTHR32154:SF0">
    <property type="entry name" value="PYRUVATE-FLAVODOXIN OXIDOREDUCTASE-RELATED"/>
    <property type="match status" value="1"/>
</dbReference>
<dbReference type="InterPro" id="IPR009014">
    <property type="entry name" value="Transketo_C/PFOR_II"/>
</dbReference>
<keyword evidence="2" id="KW-0560">Oxidoreductase</keyword>
<dbReference type="EMBL" id="CP141615">
    <property type="protein sequence ID" value="WRP17146.1"/>
    <property type="molecule type" value="Genomic_DNA"/>
</dbReference>
<dbReference type="InterPro" id="IPR050722">
    <property type="entry name" value="Pyruvate:ferred/Flavod_OxRd"/>
</dbReference>
<dbReference type="Pfam" id="PF17147">
    <property type="entry name" value="PFOR_II"/>
    <property type="match status" value="1"/>
</dbReference>
<dbReference type="InterPro" id="IPR029061">
    <property type="entry name" value="THDP-binding"/>
</dbReference>
<dbReference type="CDD" id="cd07034">
    <property type="entry name" value="TPP_PYR_PFOR_IOR-alpha_like"/>
    <property type="match status" value="1"/>
</dbReference>
<dbReference type="InterPro" id="IPR033412">
    <property type="entry name" value="PFOR_II"/>
</dbReference>
<dbReference type="SUPFAM" id="SSF52922">
    <property type="entry name" value="TK C-terminal domain-like"/>
    <property type="match status" value="1"/>
</dbReference>
<gene>
    <name evidence="5" type="ORF">U7230_13820</name>
</gene>
<organism evidence="5 6">
    <name type="scientific">Carboxydichorda subterranea</name>
    <dbReference type="NCBI Taxonomy" id="3109565"/>
    <lineage>
        <taxon>Bacteria</taxon>
        <taxon>Bacillati</taxon>
        <taxon>Bacillota</taxon>
        <taxon>Limnochordia</taxon>
        <taxon>Limnochordales</taxon>
        <taxon>Geochordaceae</taxon>
        <taxon>Carboxydichorda</taxon>
    </lineage>
</organism>
<evidence type="ECO:0000259" key="4">
    <source>
        <dbReference type="Pfam" id="PF17147"/>
    </source>
</evidence>
<comment type="similarity">
    <text evidence="1">Belongs to the pyruvate:ferredoxin/flavodoxin oxidoreductase family.</text>
</comment>